<comment type="pathway">
    <text evidence="1 7">Cell wall biogenesis; peptidoglycan biosynthesis.</text>
</comment>
<dbReference type="GO" id="GO:0009252">
    <property type="term" value="P:peptidoglycan biosynthetic process"/>
    <property type="evidence" value="ECO:0007669"/>
    <property type="project" value="UniProtKB-KW"/>
</dbReference>
<evidence type="ECO:0000256" key="1">
    <source>
        <dbReference type="ARBA" id="ARBA00004752"/>
    </source>
</evidence>
<keyword evidence="10" id="KW-1185">Reference proteome</keyword>
<keyword evidence="6 7" id="KW-0961">Cell wall biogenesis/degradation</keyword>
<feature type="domain" description="L,D-TPase catalytic" evidence="8">
    <location>
        <begin position="84"/>
        <end position="214"/>
    </location>
</feature>
<dbReference type="InterPro" id="IPR005490">
    <property type="entry name" value="LD_TPept_cat_dom"/>
</dbReference>
<dbReference type="SUPFAM" id="SSF141523">
    <property type="entry name" value="L,D-transpeptidase catalytic domain-like"/>
    <property type="match status" value="1"/>
</dbReference>
<dbReference type="EMBL" id="WMBQ01000003">
    <property type="protein sequence ID" value="MTD96313.1"/>
    <property type="molecule type" value="Genomic_DNA"/>
</dbReference>
<keyword evidence="3" id="KW-0808">Transferase</keyword>
<dbReference type="Proteomes" id="UP000440694">
    <property type="component" value="Unassembled WGS sequence"/>
</dbReference>
<evidence type="ECO:0000256" key="7">
    <source>
        <dbReference type="PROSITE-ProRule" id="PRU01373"/>
    </source>
</evidence>
<evidence type="ECO:0000256" key="4">
    <source>
        <dbReference type="ARBA" id="ARBA00022960"/>
    </source>
</evidence>
<sequence length="283" mass="31577">MVDRRRSRWSVALVVLAVLAAVAAGTGYFFWPQIYPFIEAELIWRAKKQHWDTYSAGQTLAGTPDLKNLPARLAAQNQKLGDPIFIRVFKREFELEMWMKRGDKFELFATYPICMWSGGLGPKLKQGDKQAPEGFYTVDSSALNPNSAYHRSFNLGFPNAFDRAHDRTGSLLMVHGDCRSIGCYAMTDGVIDEVWSLLTSALDAGQKRVQVQVFPFRMTETNMSRHAANPNIGFWQQLREGHDAFMRDHVPPNVSVCDGRYAIRPGTGVGNGSAPIEAGCPAT</sequence>
<dbReference type="Pfam" id="PF03734">
    <property type="entry name" value="YkuD"/>
    <property type="match status" value="1"/>
</dbReference>
<dbReference type="GO" id="GO:0016740">
    <property type="term" value="F:transferase activity"/>
    <property type="evidence" value="ECO:0007669"/>
    <property type="project" value="UniProtKB-KW"/>
</dbReference>
<protein>
    <recommendedName>
        <fullName evidence="8">L,D-TPase catalytic domain-containing protein</fullName>
    </recommendedName>
</protein>
<evidence type="ECO:0000313" key="10">
    <source>
        <dbReference type="Proteomes" id="UP000440694"/>
    </source>
</evidence>
<dbReference type="PANTHER" id="PTHR36699">
    <property type="entry name" value="LD-TRANSPEPTIDASE"/>
    <property type="match status" value="1"/>
</dbReference>
<dbReference type="GO" id="GO:0071555">
    <property type="term" value="P:cell wall organization"/>
    <property type="evidence" value="ECO:0007669"/>
    <property type="project" value="UniProtKB-UniRule"/>
</dbReference>
<evidence type="ECO:0000313" key="9">
    <source>
        <dbReference type="EMBL" id="MTD96313.1"/>
    </source>
</evidence>
<accession>A0A6I3KP79</accession>
<keyword evidence="5 7" id="KW-0573">Peptidoglycan synthesis</keyword>
<evidence type="ECO:0000256" key="5">
    <source>
        <dbReference type="ARBA" id="ARBA00022984"/>
    </source>
</evidence>
<evidence type="ECO:0000256" key="6">
    <source>
        <dbReference type="ARBA" id="ARBA00023316"/>
    </source>
</evidence>
<dbReference type="PROSITE" id="PS52029">
    <property type="entry name" value="LD_TPASE"/>
    <property type="match status" value="1"/>
</dbReference>
<name>A0A6I3KP79_9HYPH</name>
<organism evidence="9 10">
    <name type="scientific">Hyphomicrobium album</name>
    <dbReference type="NCBI Taxonomy" id="2665159"/>
    <lineage>
        <taxon>Bacteria</taxon>
        <taxon>Pseudomonadati</taxon>
        <taxon>Pseudomonadota</taxon>
        <taxon>Alphaproteobacteria</taxon>
        <taxon>Hyphomicrobiales</taxon>
        <taxon>Hyphomicrobiaceae</taxon>
        <taxon>Hyphomicrobium</taxon>
    </lineage>
</organism>
<feature type="active site" description="Nucleophile" evidence="7">
    <location>
        <position position="183"/>
    </location>
</feature>
<evidence type="ECO:0000256" key="3">
    <source>
        <dbReference type="ARBA" id="ARBA00022679"/>
    </source>
</evidence>
<dbReference type="PANTHER" id="PTHR36699:SF1">
    <property type="entry name" value="L,D-TRANSPEPTIDASE YAFK-RELATED"/>
    <property type="match status" value="1"/>
</dbReference>
<dbReference type="InterPro" id="IPR038063">
    <property type="entry name" value="Transpep_catalytic_dom"/>
</dbReference>
<feature type="active site" description="Proton donor/acceptor" evidence="7">
    <location>
        <position position="175"/>
    </location>
</feature>
<evidence type="ECO:0000259" key="8">
    <source>
        <dbReference type="PROSITE" id="PS52029"/>
    </source>
</evidence>
<gene>
    <name evidence="9" type="ORF">GIW81_18390</name>
</gene>
<comment type="similarity">
    <text evidence="2">Belongs to the YkuD family.</text>
</comment>
<proteinExistence type="inferred from homology"/>
<keyword evidence="4 7" id="KW-0133">Cell shape</keyword>
<comment type="caution">
    <text evidence="9">The sequence shown here is derived from an EMBL/GenBank/DDBJ whole genome shotgun (WGS) entry which is preliminary data.</text>
</comment>
<reference evidence="9 10" key="1">
    <citation type="submission" date="2019-11" db="EMBL/GenBank/DDBJ databases">
        <title>Identification of a novel strain.</title>
        <authorList>
            <person name="Xu Q."/>
            <person name="Wang G."/>
        </authorList>
    </citation>
    <scope>NUCLEOTIDE SEQUENCE [LARGE SCALE GENOMIC DNA]</scope>
    <source>
        <strain evidence="10">xq</strain>
    </source>
</reference>
<dbReference type="GO" id="GO:0008360">
    <property type="term" value="P:regulation of cell shape"/>
    <property type="evidence" value="ECO:0007669"/>
    <property type="project" value="UniProtKB-UniRule"/>
</dbReference>
<dbReference type="GO" id="GO:0004180">
    <property type="term" value="F:carboxypeptidase activity"/>
    <property type="evidence" value="ECO:0007669"/>
    <property type="project" value="UniProtKB-ARBA"/>
</dbReference>
<dbReference type="AlphaFoldDB" id="A0A6I3KP79"/>
<evidence type="ECO:0000256" key="2">
    <source>
        <dbReference type="ARBA" id="ARBA00005992"/>
    </source>
</evidence>